<organism evidence="1 2">
    <name type="scientific">Phialocephala subalpina</name>
    <dbReference type="NCBI Taxonomy" id="576137"/>
    <lineage>
        <taxon>Eukaryota</taxon>
        <taxon>Fungi</taxon>
        <taxon>Dikarya</taxon>
        <taxon>Ascomycota</taxon>
        <taxon>Pezizomycotina</taxon>
        <taxon>Leotiomycetes</taxon>
        <taxon>Helotiales</taxon>
        <taxon>Mollisiaceae</taxon>
        <taxon>Phialocephala</taxon>
        <taxon>Phialocephala fortinii species complex</taxon>
    </lineage>
</organism>
<name>A0A1L7XR69_9HELO</name>
<dbReference type="Proteomes" id="UP000184330">
    <property type="component" value="Unassembled WGS sequence"/>
</dbReference>
<sequence>MAALVKTWVPAPNWEIPATSPTVVLGSIIEDPKNPESRINKKGPVAIPDTEIRHDKKIDWKTTANELRSGKIGFWAQCLQVVGLGGDLNLSTLKSSLENHNFDFLETKYFLPEEIDGYMDDSVFDDYVQAYFEVAKKAVYMITGLKIARGSVVEATKKKEHGGDGKLGIDLQSVAVPVTLGPKWEFKNQEERTVGWGGSTDYIFAYRLKRIKSKKYGAYKVDNFNKGAVFGRDDDNEEESGFDIDDYDGEGFGIPDTVKEIID</sequence>
<gene>
    <name evidence="1" type="ORF">PAC_17442</name>
</gene>
<protein>
    <submittedName>
        <fullName evidence="1">Uncharacterized protein</fullName>
    </submittedName>
</protein>
<reference evidence="1 2" key="1">
    <citation type="submission" date="2016-03" db="EMBL/GenBank/DDBJ databases">
        <authorList>
            <person name="Ploux O."/>
        </authorList>
    </citation>
    <scope>NUCLEOTIDE SEQUENCE [LARGE SCALE GENOMIC DNA]</scope>
    <source>
        <strain evidence="1 2">UAMH 11012</strain>
    </source>
</reference>
<accession>A0A1L7XR69</accession>
<dbReference type="EMBL" id="FJOG01000045">
    <property type="protein sequence ID" value="CZR67543.1"/>
    <property type="molecule type" value="Genomic_DNA"/>
</dbReference>
<dbReference type="AlphaFoldDB" id="A0A1L7XR69"/>
<dbReference type="OrthoDB" id="4500473at2759"/>
<evidence type="ECO:0000313" key="2">
    <source>
        <dbReference type="Proteomes" id="UP000184330"/>
    </source>
</evidence>
<keyword evidence="2" id="KW-1185">Reference proteome</keyword>
<evidence type="ECO:0000313" key="1">
    <source>
        <dbReference type="EMBL" id="CZR67543.1"/>
    </source>
</evidence>
<proteinExistence type="predicted"/>